<reference evidence="2" key="1">
    <citation type="submission" date="2021-03" db="EMBL/GenBank/DDBJ databases">
        <title>Whole genome shotgun sequence of Actinoplanes consettensis NBRC 14913.</title>
        <authorList>
            <person name="Komaki H."/>
            <person name="Tamura T."/>
        </authorList>
    </citation>
    <scope>NUCLEOTIDE SEQUENCE</scope>
    <source>
        <strain evidence="2">NBRC 14913</strain>
    </source>
</reference>
<dbReference type="Gene3D" id="3.40.50.150">
    <property type="entry name" value="Vaccinia Virus protein VP39"/>
    <property type="match status" value="1"/>
</dbReference>
<accession>A0A919T2E3</accession>
<dbReference type="CDD" id="cd02440">
    <property type="entry name" value="AdoMet_MTases"/>
    <property type="match status" value="1"/>
</dbReference>
<feature type="domain" description="Methyltransferase type 12" evidence="1">
    <location>
        <begin position="64"/>
        <end position="159"/>
    </location>
</feature>
<dbReference type="Pfam" id="PF08242">
    <property type="entry name" value="Methyltransf_12"/>
    <property type="match status" value="1"/>
</dbReference>
<keyword evidence="3" id="KW-1185">Reference proteome</keyword>
<dbReference type="InterPro" id="IPR013217">
    <property type="entry name" value="Methyltransf_12"/>
</dbReference>
<dbReference type="GO" id="GO:0032259">
    <property type="term" value="P:methylation"/>
    <property type="evidence" value="ECO:0007669"/>
    <property type="project" value="UniProtKB-KW"/>
</dbReference>
<dbReference type="GO" id="GO:0008168">
    <property type="term" value="F:methyltransferase activity"/>
    <property type="evidence" value="ECO:0007669"/>
    <property type="project" value="UniProtKB-KW"/>
</dbReference>
<comment type="caution">
    <text evidence="2">The sequence shown here is derived from an EMBL/GenBank/DDBJ whole genome shotgun (WGS) entry which is preliminary data.</text>
</comment>
<protein>
    <submittedName>
        <fullName evidence="2">Methyltransferase</fullName>
    </submittedName>
</protein>
<dbReference type="Proteomes" id="UP000680865">
    <property type="component" value="Unassembled WGS sequence"/>
</dbReference>
<dbReference type="SUPFAM" id="SSF53335">
    <property type="entry name" value="S-adenosyl-L-methionine-dependent methyltransferases"/>
    <property type="match status" value="1"/>
</dbReference>
<organism evidence="2 3">
    <name type="scientific">Winogradskya consettensis</name>
    <dbReference type="NCBI Taxonomy" id="113560"/>
    <lineage>
        <taxon>Bacteria</taxon>
        <taxon>Bacillati</taxon>
        <taxon>Actinomycetota</taxon>
        <taxon>Actinomycetes</taxon>
        <taxon>Micromonosporales</taxon>
        <taxon>Micromonosporaceae</taxon>
        <taxon>Winogradskya</taxon>
    </lineage>
</organism>
<evidence type="ECO:0000259" key="1">
    <source>
        <dbReference type="Pfam" id="PF08242"/>
    </source>
</evidence>
<evidence type="ECO:0000313" key="2">
    <source>
        <dbReference type="EMBL" id="GIM81799.1"/>
    </source>
</evidence>
<sequence>MGYRRAVNDYLDVNRANWDERAPAHAASADYNFDAFAADPQHISDGVTFDRPLLGDITGLRAVHLQCHIGTDTVSLARLGATMTGLDFSAVSLTEARRLATLAKADIEFVESDLYSAPDVLENAAFDLVFTGIGAIGWLPDIRRWAKVVATLLRPGGRLFIREGHPVLWSLQDGRDDDVLALDFDYFEHKDPLVWDEGGTYVATDHEFVHTVTHSWNHGMGEIVTALLEAGMTITGLVEHDTVPWLALPGKMTKVANGEWQVTDRPRRLPHSYTLQAVRNAV</sequence>
<dbReference type="AlphaFoldDB" id="A0A919T2E3"/>
<dbReference type="InterPro" id="IPR029063">
    <property type="entry name" value="SAM-dependent_MTases_sf"/>
</dbReference>
<proteinExistence type="predicted"/>
<evidence type="ECO:0000313" key="3">
    <source>
        <dbReference type="Proteomes" id="UP000680865"/>
    </source>
</evidence>
<name>A0A919T2E3_9ACTN</name>
<keyword evidence="2" id="KW-0489">Methyltransferase</keyword>
<gene>
    <name evidence="2" type="ORF">Aco04nite_78440</name>
</gene>
<keyword evidence="2" id="KW-0808">Transferase</keyword>
<dbReference type="EMBL" id="BOQP01000049">
    <property type="protein sequence ID" value="GIM81799.1"/>
    <property type="molecule type" value="Genomic_DNA"/>
</dbReference>